<dbReference type="InterPro" id="IPR018060">
    <property type="entry name" value="HTH_AraC"/>
</dbReference>
<evidence type="ECO:0000256" key="4">
    <source>
        <dbReference type="SAM" id="MobiDB-lite"/>
    </source>
</evidence>
<dbReference type="InterPro" id="IPR032687">
    <property type="entry name" value="AraC-type_N"/>
</dbReference>
<name>A0ABQ4UV28_9HYPH</name>
<accession>A0ABQ4UV28</accession>
<reference evidence="6" key="2">
    <citation type="submission" date="2021-08" db="EMBL/GenBank/DDBJ databases">
        <authorList>
            <person name="Tani A."/>
            <person name="Ola A."/>
            <person name="Ogura Y."/>
            <person name="Katsura K."/>
            <person name="Hayashi T."/>
        </authorList>
    </citation>
    <scope>NUCLEOTIDE SEQUENCE</scope>
    <source>
        <strain evidence="6">DSM 14458</strain>
    </source>
</reference>
<dbReference type="PANTHER" id="PTHR47894">
    <property type="entry name" value="HTH-TYPE TRANSCRIPTIONAL REGULATOR GADX"/>
    <property type="match status" value="1"/>
</dbReference>
<dbReference type="EMBL" id="BPRE01000006">
    <property type="protein sequence ID" value="GJE75644.1"/>
    <property type="molecule type" value="Genomic_DNA"/>
</dbReference>
<keyword evidence="3" id="KW-0804">Transcription</keyword>
<dbReference type="PANTHER" id="PTHR47894:SF1">
    <property type="entry name" value="HTH-TYPE TRANSCRIPTIONAL REGULATOR VQSM"/>
    <property type="match status" value="1"/>
</dbReference>
<dbReference type="SMART" id="SM00342">
    <property type="entry name" value="HTH_ARAC"/>
    <property type="match status" value="1"/>
</dbReference>
<keyword evidence="7" id="KW-1185">Reference proteome</keyword>
<keyword evidence="2" id="KW-0238">DNA-binding</keyword>
<organism evidence="6 7">
    <name type="scientific">Methylorubrum suomiense</name>
    <dbReference type="NCBI Taxonomy" id="144191"/>
    <lineage>
        <taxon>Bacteria</taxon>
        <taxon>Pseudomonadati</taxon>
        <taxon>Pseudomonadota</taxon>
        <taxon>Alphaproteobacteria</taxon>
        <taxon>Hyphomicrobiales</taxon>
        <taxon>Methylobacteriaceae</taxon>
        <taxon>Methylorubrum</taxon>
    </lineage>
</organism>
<feature type="domain" description="HTH araC/xylS-type" evidence="5">
    <location>
        <begin position="243"/>
        <end position="341"/>
    </location>
</feature>
<dbReference type="InterPro" id="IPR009057">
    <property type="entry name" value="Homeodomain-like_sf"/>
</dbReference>
<dbReference type="Proteomes" id="UP001055093">
    <property type="component" value="Unassembled WGS sequence"/>
</dbReference>
<keyword evidence="1" id="KW-0805">Transcription regulation</keyword>
<dbReference type="Gene3D" id="1.10.10.60">
    <property type="entry name" value="Homeodomain-like"/>
    <property type="match status" value="1"/>
</dbReference>
<proteinExistence type="predicted"/>
<evidence type="ECO:0000256" key="2">
    <source>
        <dbReference type="ARBA" id="ARBA00023125"/>
    </source>
</evidence>
<reference evidence="6" key="1">
    <citation type="journal article" date="2021" name="Front. Microbiol.">
        <title>Comprehensive Comparative Genomics and Phenotyping of Methylobacterium Species.</title>
        <authorList>
            <person name="Alessa O."/>
            <person name="Ogura Y."/>
            <person name="Fujitani Y."/>
            <person name="Takami H."/>
            <person name="Hayashi T."/>
            <person name="Sahin N."/>
            <person name="Tani A."/>
        </authorList>
    </citation>
    <scope>NUCLEOTIDE SEQUENCE</scope>
    <source>
        <strain evidence="6">DSM 14458</strain>
    </source>
</reference>
<gene>
    <name evidence="6" type="ORF">BGCPKDLD_2229</name>
</gene>
<dbReference type="RefSeq" id="WP_238307983.1">
    <property type="nucleotide sequence ID" value="NZ_BPRE01000006.1"/>
</dbReference>
<sequence>MTLPTPILPPRLSGQSTVVRLTVERLAQAGLNPEPLLREAGLADVATADLDLPGAEDQAAFLNLAAEMLQDPSFGLHLGQDYDLRKLGLLFYLMGSSETVGEALSCFERFSSLDDPSIYGSYRISDIAVTVAVGSAEAGRCLDRHLAEFWLVSIARLVTELAGGDAVPIGVSVSQPQRDTAEVTQGAFAAPVAFAASEDRIDFEVRLADIRLPTAEPYLHASLLPHFERAVEAMRWEPAVVWARVKKAMAPRLPHRTVTLANIARDLGMSTRTLSRRLRDERKTFSGILDELRAELAIHYIRIRGLPISEIAWHLGYREASAIVAAFRRWTGMPPSQVRRSQAGGSAPSDPPSYREPMDARPGAKQR</sequence>
<protein>
    <submittedName>
        <fullName evidence="6">HTH-type transcriptional regulator</fullName>
    </submittedName>
</protein>
<dbReference type="Pfam" id="PF12625">
    <property type="entry name" value="Arabinose_bd"/>
    <property type="match status" value="1"/>
</dbReference>
<dbReference type="PROSITE" id="PS01124">
    <property type="entry name" value="HTH_ARAC_FAMILY_2"/>
    <property type="match status" value="1"/>
</dbReference>
<evidence type="ECO:0000313" key="6">
    <source>
        <dbReference type="EMBL" id="GJE75644.1"/>
    </source>
</evidence>
<dbReference type="Pfam" id="PF12833">
    <property type="entry name" value="HTH_18"/>
    <property type="match status" value="1"/>
</dbReference>
<evidence type="ECO:0000313" key="7">
    <source>
        <dbReference type="Proteomes" id="UP001055093"/>
    </source>
</evidence>
<evidence type="ECO:0000256" key="3">
    <source>
        <dbReference type="ARBA" id="ARBA00023163"/>
    </source>
</evidence>
<comment type="caution">
    <text evidence="6">The sequence shown here is derived from an EMBL/GenBank/DDBJ whole genome shotgun (WGS) entry which is preliminary data.</text>
</comment>
<dbReference type="SUPFAM" id="SSF46689">
    <property type="entry name" value="Homeodomain-like"/>
    <property type="match status" value="1"/>
</dbReference>
<evidence type="ECO:0000256" key="1">
    <source>
        <dbReference type="ARBA" id="ARBA00023015"/>
    </source>
</evidence>
<feature type="region of interest" description="Disordered" evidence="4">
    <location>
        <begin position="334"/>
        <end position="367"/>
    </location>
</feature>
<evidence type="ECO:0000259" key="5">
    <source>
        <dbReference type="PROSITE" id="PS01124"/>
    </source>
</evidence>